<reference evidence="2 3" key="1">
    <citation type="submission" date="2021-01" db="EMBL/GenBank/DDBJ databases">
        <title>Whole genome shotgun sequence of Asanoa iriomotensis NBRC 100142.</title>
        <authorList>
            <person name="Komaki H."/>
            <person name="Tamura T."/>
        </authorList>
    </citation>
    <scope>NUCLEOTIDE SEQUENCE [LARGE SCALE GENOMIC DNA]</scope>
    <source>
        <strain evidence="2 3">NBRC 100142</strain>
    </source>
</reference>
<sequence>MRIDGRGAVAIVCALAAAVLWGLDMALWQPMAEQRADLAFLSAENNTYWARDLRFGAAVAIGLAVSLAGRGGGLSRWVAPATAAGWIGVDLLVDRAGAHGETAAALLAVAGGVVALAVTAFVLRRAGDDAPRRRTLVIGASIAAAVAPLAAGMESPTDTETALTPAAATLGVILTALSIALAWTAAPDRSRGRFVVAGVVAAGAAVALVLSRALAPGTRLTPVMLLGALLLAGVALLTGDLPRAPLPWLQQLPKLLVLLVLYPALVMFTLLFTVFAVPVASWFTALAGSVPVNAADSDTLYALIGVIAGGTIGWLLLVLDRAYVSPPDAKRPVEEVTTAAR</sequence>
<keyword evidence="1" id="KW-1133">Transmembrane helix</keyword>
<evidence type="ECO:0000313" key="2">
    <source>
        <dbReference type="EMBL" id="GIF55639.1"/>
    </source>
</evidence>
<dbReference type="EMBL" id="BONC01000008">
    <property type="protein sequence ID" value="GIF55639.1"/>
    <property type="molecule type" value="Genomic_DNA"/>
</dbReference>
<accession>A0ABQ4BYM8</accession>
<name>A0ABQ4BYM8_9ACTN</name>
<feature type="transmembrane region" description="Helical" evidence="1">
    <location>
        <begin position="7"/>
        <end position="28"/>
    </location>
</feature>
<organism evidence="2 3">
    <name type="scientific">Asanoa iriomotensis</name>
    <dbReference type="NCBI Taxonomy" id="234613"/>
    <lineage>
        <taxon>Bacteria</taxon>
        <taxon>Bacillati</taxon>
        <taxon>Actinomycetota</taxon>
        <taxon>Actinomycetes</taxon>
        <taxon>Micromonosporales</taxon>
        <taxon>Micromonosporaceae</taxon>
        <taxon>Asanoa</taxon>
    </lineage>
</organism>
<feature type="transmembrane region" description="Helical" evidence="1">
    <location>
        <begin position="220"/>
        <end position="243"/>
    </location>
</feature>
<gene>
    <name evidence="2" type="ORF">Air01nite_17340</name>
</gene>
<evidence type="ECO:0000256" key="1">
    <source>
        <dbReference type="SAM" id="Phobius"/>
    </source>
</evidence>
<dbReference type="Proteomes" id="UP000624325">
    <property type="component" value="Unassembled WGS sequence"/>
</dbReference>
<evidence type="ECO:0008006" key="4">
    <source>
        <dbReference type="Google" id="ProtNLM"/>
    </source>
</evidence>
<feature type="transmembrane region" description="Helical" evidence="1">
    <location>
        <begin position="194"/>
        <end position="214"/>
    </location>
</feature>
<keyword evidence="3" id="KW-1185">Reference proteome</keyword>
<protein>
    <recommendedName>
        <fullName evidence="4">Integral membrane protein</fullName>
    </recommendedName>
</protein>
<keyword evidence="1" id="KW-0472">Membrane</keyword>
<proteinExistence type="predicted"/>
<feature type="transmembrane region" description="Helical" evidence="1">
    <location>
        <begin position="163"/>
        <end position="182"/>
    </location>
</feature>
<evidence type="ECO:0000313" key="3">
    <source>
        <dbReference type="Proteomes" id="UP000624325"/>
    </source>
</evidence>
<keyword evidence="1" id="KW-0812">Transmembrane</keyword>
<dbReference type="RefSeq" id="WP_203701434.1">
    <property type="nucleotide sequence ID" value="NZ_BAAALU010000007.1"/>
</dbReference>
<feature type="transmembrane region" description="Helical" evidence="1">
    <location>
        <begin position="255"/>
        <end position="280"/>
    </location>
</feature>
<feature type="transmembrane region" description="Helical" evidence="1">
    <location>
        <begin position="105"/>
        <end position="123"/>
    </location>
</feature>
<feature type="transmembrane region" description="Helical" evidence="1">
    <location>
        <begin position="300"/>
        <end position="319"/>
    </location>
</feature>
<comment type="caution">
    <text evidence="2">The sequence shown here is derived from an EMBL/GenBank/DDBJ whole genome shotgun (WGS) entry which is preliminary data.</text>
</comment>
<feature type="transmembrane region" description="Helical" evidence="1">
    <location>
        <begin position="135"/>
        <end position="151"/>
    </location>
</feature>